<evidence type="ECO:0000259" key="2">
    <source>
        <dbReference type="PROSITE" id="PS50879"/>
    </source>
</evidence>
<dbReference type="OrthoDB" id="7845843at2"/>
<accession>A0A4Q1SJ20</accession>
<dbReference type="InterPro" id="IPR036397">
    <property type="entry name" value="RNaseH_sf"/>
</dbReference>
<dbReference type="SUPFAM" id="SSF53098">
    <property type="entry name" value="Ribonuclease H-like"/>
    <property type="match status" value="1"/>
</dbReference>
<evidence type="ECO:0000313" key="4">
    <source>
        <dbReference type="Proteomes" id="UP000290253"/>
    </source>
</evidence>
<dbReference type="CDD" id="cd09279">
    <property type="entry name" value="RNase_HI_like"/>
    <property type="match status" value="1"/>
</dbReference>
<evidence type="ECO:0000313" key="3">
    <source>
        <dbReference type="EMBL" id="RXS97624.1"/>
    </source>
</evidence>
<dbReference type="Proteomes" id="UP000290253">
    <property type="component" value="Unassembled WGS sequence"/>
</dbReference>
<evidence type="ECO:0000256" key="1">
    <source>
        <dbReference type="SAM" id="MobiDB-lite"/>
    </source>
</evidence>
<dbReference type="GO" id="GO:0004523">
    <property type="term" value="F:RNA-DNA hybrid ribonuclease activity"/>
    <property type="evidence" value="ECO:0007669"/>
    <property type="project" value="InterPro"/>
</dbReference>
<protein>
    <submittedName>
        <fullName evidence="3">Ribonuclease HI family protein</fullName>
    </submittedName>
</protein>
<dbReference type="PROSITE" id="PS50879">
    <property type="entry name" value="RNASE_H_1"/>
    <property type="match status" value="1"/>
</dbReference>
<feature type="region of interest" description="Disordered" evidence="1">
    <location>
        <begin position="1"/>
        <end position="33"/>
    </location>
</feature>
<dbReference type="GO" id="GO:0003676">
    <property type="term" value="F:nucleic acid binding"/>
    <property type="evidence" value="ECO:0007669"/>
    <property type="project" value="InterPro"/>
</dbReference>
<dbReference type="AlphaFoldDB" id="A0A4Q1SJ20"/>
<gene>
    <name evidence="3" type="ORF">ESZ00_07020</name>
</gene>
<feature type="domain" description="RNase H type-1" evidence="2">
    <location>
        <begin position="36"/>
        <end position="167"/>
    </location>
</feature>
<dbReference type="Gene3D" id="3.30.420.10">
    <property type="entry name" value="Ribonuclease H-like superfamily/Ribonuclease H"/>
    <property type="match status" value="1"/>
</dbReference>
<dbReference type="Pfam" id="PF13456">
    <property type="entry name" value="RVT_3"/>
    <property type="match status" value="1"/>
</dbReference>
<name>A0A4Q1SJ20_9BACT</name>
<feature type="region of interest" description="Disordered" evidence="1">
    <location>
        <begin position="178"/>
        <end position="211"/>
    </location>
</feature>
<keyword evidence="4" id="KW-1185">Reference proteome</keyword>
<dbReference type="InterPro" id="IPR012337">
    <property type="entry name" value="RNaseH-like_sf"/>
</dbReference>
<organism evidence="3 4">
    <name type="scientific">Silvibacterium dinghuense</name>
    <dbReference type="NCBI Taxonomy" id="1560006"/>
    <lineage>
        <taxon>Bacteria</taxon>
        <taxon>Pseudomonadati</taxon>
        <taxon>Acidobacteriota</taxon>
        <taxon>Terriglobia</taxon>
        <taxon>Terriglobales</taxon>
        <taxon>Acidobacteriaceae</taxon>
        <taxon>Silvibacterium</taxon>
    </lineage>
</organism>
<feature type="compositionally biased region" description="Low complexity" evidence="1">
    <location>
        <begin position="178"/>
        <end position="196"/>
    </location>
</feature>
<comment type="caution">
    <text evidence="3">The sequence shown here is derived from an EMBL/GenBank/DDBJ whole genome shotgun (WGS) entry which is preliminary data.</text>
</comment>
<dbReference type="PANTHER" id="PTHR46387">
    <property type="entry name" value="POLYNUCLEOTIDYL TRANSFERASE, RIBONUCLEASE H-LIKE SUPERFAMILY PROTEIN"/>
    <property type="match status" value="1"/>
</dbReference>
<reference evidence="3 4" key="1">
    <citation type="journal article" date="2016" name="Int. J. Syst. Evol. Microbiol.">
        <title>Acidipila dinghuensis sp. nov., an acidobacterium isolated from forest soil.</title>
        <authorList>
            <person name="Jiang Y.W."/>
            <person name="Wang J."/>
            <person name="Chen M.H."/>
            <person name="Lv Y.Y."/>
            <person name="Qiu L.H."/>
        </authorList>
    </citation>
    <scope>NUCLEOTIDE SEQUENCE [LARGE SCALE GENOMIC DNA]</scope>
    <source>
        <strain evidence="3 4">DHOF10</strain>
    </source>
</reference>
<dbReference type="InterPro" id="IPR002156">
    <property type="entry name" value="RNaseH_domain"/>
</dbReference>
<proteinExistence type="predicted"/>
<dbReference type="PANTHER" id="PTHR46387:SF2">
    <property type="entry name" value="RIBONUCLEASE HI"/>
    <property type="match status" value="1"/>
</dbReference>
<sequence>MNSRQGEFGNGRLWPSDESSASEAAQEHAAEKSVGSNALVTAYCDGGSRGNPGPSGYGVFIEGEAGETVAELSEYLGKRTNNFAEYSGLLAALDFAVREGHRRMRVVADSELMVKQIQGKYRVNSPDLKPLYEEAKRRIARLDFFEIRHVLRNKNKEADRLANEAMDRGQGRTVNIAAPAPAAPRPSSSGPVAPRPIAADPVMPEPEVRPRTAGEAGGIVVAPIRAGSTTQPAPEAPKTYRGLVKGGVIHLVEGNLPDGIFVRITPERR</sequence>
<dbReference type="EMBL" id="SDMK01000001">
    <property type="protein sequence ID" value="RXS97624.1"/>
    <property type="molecule type" value="Genomic_DNA"/>
</dbReference>